<keyword evidence="1" id="KW-1133">Transmembrane helix</keyword>
<protein>
    <recommendedName>
        <fullName evidence="2">CBU-0592-like domain-containing protein</fullName>
    </recommendedName>
</protein>
<dbReference type="Pfam" id="PF26604">
    <property type="entry name" value="CBU_0592"/>
    <property type="match status" value="1"/>
</dbReference>
<organism evidence="3 4">
    <name type="scientific">Zunongwangia profunda</name>
    <dbReference type="NCBI Taxonomy" id="398743"/>
    <lineage>
        <taxon>Bacteria</taxon>
        <taxon>Pseudomonadati</taxon>
        <taxon>Bacteroidota</taxon>
        <taxon>Flavobacteriia</taxon>
        <taxon>Flavobacteriales</taxon>
        <taxon>Flavobacteriaceae</taxon>
        <taxon>Zunongwangia</taxon>
    </lineage>
</organism>
<feature type="transmembrane region" description="Helical" evidence="1">
    <location>
        <begin position="33"/>
        <end position="52"/>
    </location>
</feature>
<evidence type="ECO:0000256" key="1">
    <source>
        <dbReference type="SAM" id="Phobius"/>
    </source>
</evidence>
<accession>A0A3D5J223</accession>
<comment type="caution">
    <text evidence="3">The sequence shown here is derived from an EMBL/GenBank/DDBJ whole genome shotgun (WGS) entry which is preliminary data.</text>
</comment>
<dbReference type="NCBIfam" id="NF047864">
    <property type="entry name" value="CBU_0592_membra"/>
    <property type="match status" value="1"/>
</dbReference>
<dbReference type="Proteomes" id="UP000264330">
    <property type="component" value="Unassembled WGS sequence"/>
</dbReference>
<proteinExistence type="predicted"/>
<name>A0A3D5J223_9FLAO</name>
<feature type="domain" description="CBU-0592-like" evidence="2">
    <location>
        <begin position="5"/>
        <end position="77"/>
    </location>
</feature>
<sequence length="85" mass="9455">MTFISFIGWCGAIIFIIAYFLLSAGYLSAKKPLYHILNVIGGLCLVINAATLKDFPNILVNIVWALIALFAIYRIIKQPKKNPKA</sequence>
<feature type="transmembrane region" description="Helical" evidence="1">
    <location>
        <begin position="6"/>
        <end position="26"/>
    </location>
</feature>
<feature type="transmembrane region" description="Helical" evidence="1">
    <location>
        <begin position="58"/>
        <end position="76"/>
    </location>
</feature>
<keyword evidence="1" id="KW-0472">Membrane</keyword>
<evidence type="ECO:0000313" key="3">
    <source>
        <dbReference type="EMBL" id="HCV81316.1"/>
    </source>
</evidence>
<keyword evidence="1" id="KW-0812">Transmembrane</keyword>
<dbReference type="RefSeq" id="WP_228250669.1">
    <property type="nucleotide sequence ID" value="NZ_CAJXAW010000031.1"/>
</dbReference>
<dbReference type="EMBL" id="DPMF01000232">
    <property type="protein sequence ID" value="HCV81316.1"/>
    <property type="molecule type" value="Genomic_DNA"/>
</dbReference>
<gene>
    <name evidence="3" type="ORF">DGQ38_09730</name>
</gene>
<reference evidence="3 4" key="1">
    <citation type="journal article" date="2018" name="Nat. Biotechnol.">
        <title>A standardized bacterial taxonomy based on genome phylogeny substantially revises the tree of life.</title>
        <authorList>
            <person name="Parks D.H."/>
            <person name="Chuvochina M."/>
            <person name="Waite D.W."/>
            <person name="Rinke C."/>
            <person name="Skarshewski A."/>
            <person name="Chaumeil P.A."/>
            <person name="Hugenholtz P."/>
        </authorList>
    </citation>
    <scope>NUCLEOTIDE SEQUENCE [LARGE SCALE GENOMIC DNA]</scope>
    <source>
        <strain evidence="3">UBA9359</strain>
    </source>
</reference>
<evidence type="ECO:0000313" key="4">
    <source>
        <dbReference type="Proteomes" id="UP000264330"/>
    </source>
</evidence>
<evidence type="ECO:0000259" key="2">
    <source>
        <dbReference type="Pfam" id="PF26604"/>
    </source>
</evidence>
<dbReference type="InterPro" id="IPR058058">
    <property type="entry name" value="CBU_0592-like"/>
</dbReference>
<dbReference type="AlphaFoldDB" id="A0A3D5J223"/>